<dbReference type="Pfam" id="PF07872">
    <property type="entry name" value="DUF1659"/>
    <property type="match status" value="1"/>
</dbReference>
<name>A0A0R2LLQ7_9LACO</name>
<dbReference type="EMBL" id="JQCF01000003">
    <property type="protein sequence ID" value="KRO00320.1"/>
    <property type="molecule type" value="Genomic_DNA"/>
</dbReference>
<dbReference type="STRING" id="993692.IV57_GL001423"/>
<proteinExistence type="predicted"/>
<evidence type="ECO:0000259" key="1">
    <source>
        <dbReference type="Pfam" id="PF07872"/>
    </source>
</evidence>
<reference evidence="2 3" key="1">
    <citation type="journal article" date="2015" name="Genome Announc.">
        <title>Expanding the biotechnology potential of lactobacilli through comparative genomics of 213 strains and associated genera.</title>
        <authorList>
            <person name="Sun Z."/>
            <person name="Harris H.M."/>
            <person name="McCann A."/>
            <person name="Guo C."/>
            <person name="Argimon S."/>
            <person name="Zhang W."/>
            <person name="Yang X."/>
            <person name="Jeffery I.B."/>
            <person name="Cooney J.C."/>
            <person name="Kagawa T.F."/>
            <person name="Liu W."/>
            <person name="Song Y."/>
            <person name="Salvetti E."/>
            <person name="Wrobel A."/>
            <person name="Rasinkangas P."/>
            <person name="Parkhill J."/>
            <person name="Rea M.C."/>
            <person name="O'Sullivan O."/>
            <person name="Ritari J."/>
            <person name="Douillard F.P."/>
            <person name="Paul Ross R."/>
            <person name="Yang R."/>
            <person name="Briner A.E."/>
            <person name="Felis G.E."/>
            <person name="de Vos W.M."/>
            <person name="Barrangou R."/>
            <person name="Klaenhammer T.R."/>
            <person name="Caufield P.W."/>
            <person name="Cui Y."/>
            <person name="Zhang H."/>
            <person name="O'Toole P.W."/>
        </authorList>
    </citation>
    <scope>NUCLEOTIDE SEQUENCE [LARGE SCALE GENOMIC DNA]</scope>
    <source>
        <strain evidence="2 3">DSM 24716</strain>
    </source>
</reference>
<sequence length="69" mass="7833">MNWKKTSIIVTMGNDKYPKKVKATTYNNIVQDPTEEQIKAFVDGLLLLSDGDVYYSTQVIKHDLVNVAE</sequence>
<evidence type="ECO:0000313" key="2">
    <source>
        <dbReference type="EMBL" id="KRO00320.1"/>
    </source>
</evidence>
<protein>
    <recommendedName>
        <fullName evidence="1">DUF1659 domain-containing protein</fullName>
    </recommendedName>
</protein>
<dbReference type="Proteomes" id="UP000051006">
    <property type="component" value="Unassembled WGS sequence"/>
</dbReference>
<keyword evidence="3" id="KW-1185">Reference proteome</keyword>
<evidence type="ECO:0000313" key="3">
    <source>
        <dbReference type="Proteomes" id="UP000051006"/>
    </source>
</evidence>
<dbReference type="InterPro" id="IPR012454">
    <property type="entry name" value="DUF1659"/>
</dbReference>
<comment type="caution">
    <text evidence="2">The sequence shown here is derived from an EMBL/GenBank/DDBJ whole genome shotgun (WGS) entry which is preliminary data.</text>
</comment>
<dbReference type="RefSeq" id="WP_057879899.1">
    <property type="nucleotide sequence ID" value="NZ_JQCF01000003.1"/>
</dbReference>
<dbReference type="OrthoDB" id="2321883at2"/>
<organism evidence="2 3">
    <name type="scientific">Companilactobacillus kimchiensis</name>
    <dbReference type="NCBI Taxonomy" id="993692"/>
    <lineage>
        <taxon>Bacteria</taxon>
        <taxon>Bacillati</taxon>
        <taxon>Bacillota</taxon>
        <taxon>Bacilli</taxon>
        <taxon>Lactobacillales</taxon>
        <taxon>Lactobacillaceae</taxon>
        <taxon>Companilactobacillus</taxon>
    </lineage>
</organism>
<gene>
    <name evidence="2" type="ORF">IV57_GL001423</name>
</gene>
<feature type="domain" description="DUF1659" evidence="1">
    <location>
        <begin position="2"/>
        <end position="65"/>
    </location>
</feature>
<dbReference type="PATRIC" id="fig|993692.3.peg.1443"/>
<accession>A0A0R2LLQ7</accession>
<dbReference type="AlphaFoldDB" id="A0A0R2LLQ7"/>